<dbReference type="EMBL" id="CADCTL010000173">
    <property type="protein sequence ID" value="CAA9257889.1"/>
    <property type="molecule type" value="Genomic_DNA"/>
</dbReference>
<gene>
    <name evidence="2" type="ORF">AVDCRST_MAG04-2535</name>
</gene>
<dbReference type="AlphaFoldDB" id="A0A6J4IRB1"/>
<sequence length="79" mass="8805">MARKGAEHPHVARRLLESHDRRRGRHRTDRLGAAGQQAGRSGRLGGDRHVKMAAEVRRSAAANAGHQSRDEKRPNFLHA</sequence>
<protein>
    <submittedName>
        <fullName evidence="2">Uncharacterized protein</fullName>
    </submittedName>
</protein>
<feature type="compositionally biased region" description="Basic and acidic residues" evidence="1">
    <location>
        <begin position="45"/>
        <end position="58"/>
    </location>
</feature>
<organism evidence="2">
    <name type="scientific">uncultured Acetobacteraceae bacterium</name>
    <dbReference type="NCBI Taxonomy" id="169975"/>
    <lineage>
        <taxon>Bacteria</taxon>
        <taxon>Pseudomonadati</taxon>
        <taxon>Pseudomonadota</taxon>
        <taxon>Alphaproteobacteria</taxon>
        <taxon>Acetobacterales</taxon>
        <taxon>Acetobacteraceae</taxon>
        <taxon>environmental samples</taxon>
    </lineage>
</organism>
<name>A0A6J4IRB1_9PROT</name>
<accession>A0A6J4IRB1</accession>
<feature type="compositionally biased region" description="Basic and acidic residues" evidence="1">
    <location>
        <begin position="1"/>
        <end position="20"/>
    </location>
</feature>
<evidence type="ECO:0000313" key="2">
    <source>
        <dbReference type="EMBL" id="CAA9257889.1"/>
    </source>
</evidence>
<proteinExistence type="predicted"/>
<feature type="region of interest" description="Disordered" evidence="1">
    <location>
        <begin position="1"/>
        <end position="79"/>
    </location>
</feature>
<evidence type="ECO:0000256" key="1">
    <source>
        <dbReference type="SAM" id="MobiDB-lite"/>
    </source>
</evidence>
<reference evidence="2" key="1">
    <citation type="submission" date="2020-02" db="EMBL/GenBank/DDBJ databases">
        <authorList>
            <person name="Meier V. D."/>
        </authorList>
    </citation>
    <scope>NUCLEOTIDE SEQUENCE</scope>
    <source>
        <strain evidence="2">AVDCRST_MAG04</strain>
    </source>
</reference>
<feature type="compositionally biased region" description="Basic and acidic residues" evidence="1">
    <location>
        <begin position="67"/>
        <end position="79"/>
    </location>
</feature>
<feature type="compositionally biased region" description="Low complexity" evidence="1">
    <location>
        <begin position="31"/>
        <end position="41"/>
    </location>
</feature>